<feature type="domain" description="Glycosyl transferase family 25" evidence="1">
    <location>
        <begin position="2"/>
        <end position="196"/>
    </location>
</feature>
<dbReference type="InterPro" id="IPR002654">
    <property type="entry name" value="Glyco_trans_25"/>
</dbReference>
<protein>
    <submittedName>
        <fullName evidence="2">Glycosyl transferase family 25</fullName>
    </submittedName>
</protein>
<dbReference type="RefSeq" id="WP_132022612.1">
    <property type="nucleotide sequence ID" value="NZ_CP016605.1"/>
</dbReference>
<sequence length="255" mass="30075">MKKYLISLAKDIQRRELFFQQADTQDFQVFDAINTMQKTPENLTALFDYKKFETHYSRPVTTGEIGCTLSHLAVYQLIKDDDNVADNEYCLICEDDALFNDNFQYHLDCLLKQKNKADIILIGQSKIDRFNDIELEITYPSTFSFLQNKIKGSHFKYAYTYRPYFAGTVAYLIKKSAVNVFLEKQQKRPFWLADDYILFEREFKLAICTVRPLMVIENPKLQSNLAMLRGALQHKLWQKLIKYPFKKLLAIKRNL</sequence>
<dbReference type="OrthoDB" id="9816113at2"/>
<gene>
    <name evidence="2" type="ORF">EV697_102121</name>
</gene>
<keyword evidence="3" id="KW-1185">Reference proteome</keyword>
<dbReference type="Proteomes" id="UP000294841">
    <property type="component" value="Unassembled WGS sequence"/>
</dbReference>
<dbReference type="GO" id="GO:0016740">
    <property type="term" value="F:transferase activity"/>
    <property type="evidence" value="ECO:0007669"/>
    <property type="project" value="UniProtKB-KW"/>
</dbReference>
<dbReference type="EMBL" id="SLXI01000002">
    <property type="protein sequence ID" value="TCP13247.1"/>
    <property type="molecule type" value="Genomic_DNA"/>
</dbReference>
<dbReference type="CDD" id="cd06532">
    <property type="entry name" value="Glyco_transf_25"/>
    <property type="match status" value="1"/>
</dbReference>
<organism evidence="2 3">
    <name type="scientific">Bisgaardia hudsonensis</name>
    <dbReference type="NCBI Taxonomy" id="109472"/>
    <lineage>
        <taxon>Bacteria</taxon>
        <taxon>Pseudomonadati</taxon>
        <taxon>Pseudomonadota</taxon>
        <taxon>Gammaproteobacteria</taxon>
        <taxon>Pasteurellales</taxon>
        <taxon>Pasteurellaceae</taxon>
        <taxon>Bisgaardia</taxon>
    </lineage>
</organism>
<proteinExistence type="predicted"/>
<evidence type="ECO:0000259" key="1">
    <source>
        <dbReference type="Pfam" id="PF01755"/>
    </source>
</evidence>
<dbReference type="AlphaFoldDB" id="A0A4R2N120"/>
<keyword evidence="2" id="KW-0808">Transferase</keyword>
<comment type="caution">
    <text evidence="2">The sequence shown here is derived from an EMBL/GenBank/DDBJ whole genome shotgun (WGS) entry which is preliminary data.</text>
</comment>
<evidence type="ECO:0000313" key="3">
    <source>
        <dbReference type="Proteomes" id="UP000294841"/>
    </source>
</evidence>
<reference evidence="2 3" key="1">
    <citation type="submission" date="2019-03" db="EMBL/GenBank/DDBJ databases">
        <title>Genomic Encyclopedia of Type Strains, Phase IV (KMG-IV): sequencing the most valuable type-strain genomes for metagenomic binning, comparative biology and taxonomic classification.</title>
        <authorList>
            <person name="Goeker M."/>
        </authorList>
    </citation>
    <scope>NUCLEOTIDE SEQUENCE [LARGE SCALE GENOMIC DNA]</scope>
    <source>
        <strain evidence="2 3">DSM 28231</strain>
    </source>
</reference>
<accession>A0A4R2N120</accession>
<name>A0A4R2N120_9PAST</name>
<evidence type="ECO:0000313" key="2">
    <source>
        <dbReference type="EMBL" id="TCP13247.1"/>
    </source>
</evidence>
<dbReference type="Pfam" id="PF01755">
    <property type="entry name" value="Glyco_transf_25"/>
    <property type="match status" value="1"/>
</dbReference>